<keyword evidence="3 6" id="KW-0812">Transmembrane</keyword>
<feature type="transmembrane region" description="Helical" evidence="6">
    <location>
        <begin position="257"/>
        <end position="281"/>
    </location>
</feature>
<feature type="transmembrane region" description="Helical" evidence="6">
    <location>
        <begin position="288"/>
        <end position="312"/>
    </location>
</feature>
<evidence type="ECO:0000256" key="2">
    <source>
        <dbReference type="ARBA" id="ARBA00022475"/>
    </source>
</evidence>
<name>A0A1M5FVC5_9BACT</name>
<feature type="transmembrane region" description="Helical" evidence="6">
    <location>
        <begin position="45"/>
        <end position="62"/>
    </location>
</feature>
<reference evidence="7 8" key="1">
    <citation type="submission" date="2016-11" db="EMBL/GenBank/DDBJ databases">
        <authorList>
            <person name="Jaros S."/>
            <person name="Januszkiewicz K."/>
            <person name="Wedrychowicz H."/>
        </authorList>
    </citation>
    <scope>NUCLEOTIDE SEQUENCE [LARGE SCALE GENOMIC DNA]</scope>
    <source>
        <strain evidence="7 8">DSM 26910</strain>
    </source>
</reference>
<evidence type="ECO:0000256" key="5">
    <source>
        <dbReference type="ARBA" id="ARBA00023136"/>
    </source>
</evidence>
<dbReference type="NCBIfam" id="TIGR00374">
    <property type="entry name" value="flippase-like domain"/>
    <property type="match status" value="1"/>
</dbReference>
<feature type="transmembrane region" description="Helical" evidence="6">
    <location>
        <begin position="154"/>
        <end position="178"/>
    </location>
</feature>
<dbReference type="AlphaFoldDB" id="A0A1M5FVC5"/>
<evidence type="ECO:0000256" key="1">
    <source>
        <dbReference type="ARBA" id="ARBA00004651"/>
    </source>
</evidence>
<accession>A0A1M5FVC5</accession>
<evidence type="ECO:0000256" key="4">
    <source>
        <dbReference type="ARBA" id="ARBA00022989"/>
    </source>
</evidence>
<proteinExistence type="predicted"/>
<evidence type="ECO:0000256" key="6">
    <source>
        <dbReference type="SAM" id="Phobius"/>
    </source>
</evidence>
<feature type="transmembrane region" description="Helical" evidence="6">
    <location>
        <begin position="332"/>
        <end position="359"/>
    </location>
</feature>
<protein>
    <recommendedName>
        <fullName evidence="9">Lysylphosphatidylglycerol synthase TM region</fullName>
    </recommendedName>
</protein>
<keyword evidence="2" id="KW-1003">Cell membrane</keyword>
<feature type="transmembrane region" description="Helical" evidence="6">
    <location>
        <begin position="115"/>
        <end position="134"/>
    </location>
</feature>
<evidence type="ECO:0000256" key="3">
    <source>
        <dbReference type="ARBA" id="ARBA00022692"/>
    </source>
</evidence>
<gene>
    <name evidence="7" type="ORF">SAMN05444274_1156</name>
</gene>
<dbReference type="PANTHER" id="PTHR39087:SF2">
    <property type="entry name" value="UPF0104 MEMBRANE PROTEIN MJ1595"/>
    <property type="match status" value="1"/>
</dbReference>
<dbReference type="Pfam" id="PF03706">
    <property type="entry name" value="LPG_synthase_TM"/>
    <property type="match status" value="1"/>
</dbReference>
<keyword evidence="4 6" id="KW-1133">Transmembrane helix</keyword>
<keyword evidence="5 6" id="KW-0472">Membrane</keyword>
<dbReference type="EMBL" id="FQUM01000015">
    <property type="protein sequence ID" value="SHF95416.1"/>
    <property type="molecule type" value="Genomic_DNA"/>
</dbReference>
<dbReference type="STRING" id="1484053.SAMN05444274_1156"/>
<evidence type="ECO:0008006" key="9">
    <source>
        <dbReference type="Google" id="ProtNLM"/>
    </source>
</evidence>
<dbReference type="Proteomes" id="UP000184164">
    <property type="component" value="Unassembled WGS sequence"/>
</dbReference>
<sequence>MSATKQLKLPLIFSIPKLIKFRKYKTQRAIPHKGLILKKIAIKTIKFLTFFAIGVSIFWLIYKDQDIEHIKSVLKNDVNYFWIIISLFIGLLSHISRTIRWRLMVEPIGHKPNFINTFLAVMVGYLMNMVFPRMGELSRCGVLARYEKVSFTKLIGTVVAERAVDMLSLLVLLTIVIFSQAGQMIRFINDNPEIETKIMGLITSPILIGGLVALVVLAFIFRKTLQHTIFYKKIFTIFNNLKEGFISVRGIKKKGWFFFHSVAIWVLYYLMLYVVFFSFGFTSHLGPIAGLTTFVLASFGMVAPVQGGMGAWHFMATEALALYGVAKTNGVIFAFVAHTSMTVMIIVIGIISVLILPFINRRNYPAPEQPVPETTD</sequence>
<feature type="transmembrane region" description="Helical" evidence="6">
    <location>
        <begin position="78"/>
        <end position="95"/>
    </location>
</feature>
<dbReference type="InterPro" id="IPR022791">
    <property type="entry name" value="L-PG_synthase/AglD"/>
</dbReference>
<comment type="subcellular location">
    <subcellularLocation>
        <location evidence="1">Cell membrane</location>
        <topology evidence="1">Multi-pass membrane protein</topology>
    </subcellularLocation>
</comment>
<organism evidence="7 8">
    <name type="scientific">Mariniphaga anaerophila</name>
    <dbReference type="NCBI Taxonomy" id="1484053"/>
    <lineage>
        <taxon>Bacteria</taxon>
        <taxon>Pseudomonadati</taxon>
        <taxon>Bacteroidota</taxon>
        <taxon>Bacteroidia</taxon>
        <taxon>Marinilabiliales</taxon>
        <taxon>Prolixibacteraceae</taxon>
        <taxon>Mariniphaga</taxon>
    </lineage>
</organism>
<evidence type="ECO:0000313" key="7">
    <source>
        <dbReference type="EMBL" id="SHF95416.1"/>
    </source>
</evidence>
<dbReference type="GO" id="GO:0005886">
    <property type="term" value="C:plasma membrane"/>
    <property type="evidence" value="ECO:0007669"/>
    <property type="project" value="UniProtKB-SubCell"/>
</dbReference>
<evidence type="ECO:0000313" key="8">
    <source>
        <dbReference type="Proteomes" id="UP000184164"/>
    </source>
</evidence>
<keyword evidence="8" id="KW-1185">Reference proteome</keyword>
<feature type="transmembrane region" description="Helical" evidence="6">
    <location>
        <begin position="198"/>
        <end position="221"/>
    </location>
</feature>
<dbReference type="PANTHER" id="PTHR39087">
    <property type="entry name" value="UPF0104 MEMBRANE PROTEIN MJ1595"/>
    <property type="match status" value="1"/>
</dbReference>